<dbReference type="Proteomes" id="UP000008703">
    <property type="component" value="Plasmid pSTRVI02"/>
</dbReference>
<feature type="compositionally biased region" description="Acidic residues" evidence="1">
    <location>
        <begin position="1"/>
        <end position="15"/>
    </location>
</feature>
<accession>G2PHI0</accession>
<evidence type="ECO:0000313" key="3">
    <source>
        <dbReference type="Proteomes" id="UP000008703"/>
    </source>
</evidence>
<name>G2PHI0_STRV4</name>
<dbReference type="HOGENOM" id="CLU_2060192_0_0_11"/>
<protein>
    <submittedName>
        <fullName evidence="2">Uncharacterized protein</fullName>
    </submittedName>
</protein>
<proteinExistence type="predicted"/>
<dbReference type="RefSeq" id="WP_014043918.1">
    <property type="nucleotide sequence ID" value="NC_015952.1"/>
</dbReference>
<evidence type="ECO:0000313" key="2">
    <source>
        <dbReference type="EMBL" id="AEM88983.1"/>
    </source>
</evidence>
<reference evidence="2" key="1">
    <citation type="submission" date="2011-08" db="EMBL/GenBank/DDBJ databases">
        <title>Complete sequence of plasmid 2 of Streptomyces violaceusniger Tu 4113.</title>
        <authorList>
            <consortium name="US DOE Joint Genome Institute"/>
            <person name="Lucas S."/>
            <person name="Han J."/>
            <person name="Lapidus A."/>
            <person name="Cheng J.-F."/>
            <person name="Goodwin L."/>
            <person name="Pitluck S."/>
            <person name="Peters L."/>
            <person name="Ivanova N."/>
            <person name="Daligault H."/>
            <person name="Detter J.C."/>
            <person name="Han C."/>
            <person name="Tapia R."/>
            <person name="Land M."/>
            <person name="Hauser L."/>
            <person name="Kyrpides N."/>
            <person name="Ivanova N."/>
            <person name="Pagani I."/>
            <person name="Hagen A."/>
            <person name="Katz L."/>
            <person name="Fiedler H.-P."/>
            <person name="Keasling J."/>
            <person name="Fortman J."/>
            <person name="Woyke T."/>
        </authorList>
    </citation>
    <scope>NUCLEOTIDE SEQUENCE [LARGE SCALE GENOMIC DNA]</scope>
    <source>
        <strain evidence="2">Tu 4113</strain>
        <plasmid evidence="2">pSTRVI02</plasmid>
    </source>
</reference>
<geneLocation type="plasmid" evidence="2 3">
    <name>pSTRVI02</name>
</geneLocation>
<sequence>MTDEIAVGDEQEDDAPSLASPFSDEAVSAWLLRRGATADEVKAYLERREAHLQTVVAEREEREKAFWSLCEHVKLIGDMVLDSSNRLERIERTLETLSTTVDGIVNGATIARSTWSQHR</sequence>
<feature type="region of interest" description="Disordered" evidence="1">
    <location>
        <begin position="1"/>
        <end position="21"/>
    </location>
</feature>
<evidence type="ECO:0000256" key="1">
    <source>
        <dbReference type="SAM" id="MobiDB-lite"/>
    </source>
</evidence>
<keyword evidence="3" id="KW-1185">Reference proteome</keyword>
<dbReference type="AlphaFoldDB" id="G2PHI0"/>
<gene>
    <name evidence="2" type="ORF">Strvi_0210</name>
</gene>
<organism evidence="2 3">
    <name type="scientific">Streptomyces violaceusniger (strain Tu 4113)</name>
    <dbReference type="NCBI Taxonomy" id="653045"/>
    <lineage>
        <taxon>Bacteria</taxon>
        <taxon>Bacillati</taxon>
        <taxon>Actinomycetota</taxon>
        <taxon>Actinomycetes</taxon>
        <taxon>Kitasatosporales</taxon>
        <taxon>Streptomycetaceae</taxon>
        <taxon>Streptomyces</taxon>
        <taxon>Streptomyces violaceusniger group</taxon>
    </lineage>
</organism>
<dbReference type="KEGG" id="svl:Strvi_0210"/>
<dbReference type="EMBL" id="CP002996">
    <property type="protein sequence ID" value="AEM88983.1"/>
    <property type="molecule type" value="Genomic_DNA"/>
</dbReference>
<keyword evidence="2" id="KW-0614">Plasmid</keyword>